<dbReference type="EMBL" id="LT598480">
    <property type="protein sequence ID" value="SCV04672.1"/>
    <property type="molecule type" value="Genomic_DNA"/>
</dbReference>
<evidence type="ECO:0000313" key="2">
    <source>
        <dbReference type="EMBL" id="SCV04672.1"/>
    </source>
</evidence>
<feature type="transmembrane region" description="Helical" evidence="1">
    <location>
        <begin position="190"/>
        <end position="210"/>
    </location>
</feature>
<dbReference type="AlphaFoldDB" id="A0A1G4KJM2"/>
<keyword evidence="1" id="KW-1133">Transmembrane helix</keyword>
<accession>A0A1G4KJM2</accession>
<feature type="transmembrane region" description="Helical" evidence="1">
    <location>
        <begin position="29"/>
        <end position="52"/>
    </location>
</feature>
<organism evidence="2 3">
    <name type="scientific">Lachancea meyersii CBS 8951</name>
    <dbReference type="NCBI Taxonomy" id="1266667"/>
    <lineage>
        <taxon>Eukaryota</taxon>
        <taxon>Fungi</taxon>
        <taxon>Dikarya</taxon>
        <taxon>Ascomycota</taxon>
        <taxon>Saccharomycotina</taxon>
        <taxon>Saccharomycetes</taxon>
        <taxon>Saccharomycetales</taxon>
        <taxon>Saccharomycetaceae</taxon>
        <taxon>Lachancea</taxon>
    </lineage>
</organism>
<protein>
    <submittedName>
        <fullName evidence="2">LAME_0H20318g1_1</fullName>
    </submittedName>
</protein>
<keyword evidence="1" id="KW-0472">Membrane</keyword>
<feature type="transmembrane region" description="Helical" evidence="1">
    <location>
        <begin position="159"/>
        <end position="178"/>
    </location>
</feature>
<dbReference type="OrthoDB" id="46988at2759"/>
<gene>
    <name evidence="2" type="ORF">LAME_0H20318G</name>
</gene>
<reference evidence="3" key="1">
    <citation type="submission" date="2016-03" db="EMBL/GenBank/DDBJ databases">
        <authorList>
            <person name="Devillers Hugo."/>
        </authorList>
    </citation>
    <scope>NUCLEOTIDE SEQUENCE [LARGE SCALE GENOMIC DNA]</scope>
</reference>
<sequence length="217" mass="24963">MASPTGNAGQENKRASDEKRSVKARFYQYFRLTSTFLYVALVARWAILYPLVGSKFLPGGIHEFLCYLLIYAATSEMFWTTVFHGFLKSMFSRIVLKNVNLLYFVGNLHFHDDYEHAPVLKSAAYSSFIVTVGLSQTYCHWCKLFRSPKHSRKTVLQKIDTYVTLPIMYLSEGYLLLLNLQTPSFHTYPWLQTVNKAVLVAFIPICLHALRKQVASQ</sequence>
<proteinExistence type="predicted"/>
<evidence type="ECO:0000313" key="3">
    <source>
        <dbReference type="Proteomes" id="UP000191144"/>
    </source>
</evidence>
<name>A0A1G4KJM2_9SACH</name>
<keyword evidence="1" id="KW-0812">Transmembrane</keyword>
<keyword evidence="3" id="KW-1185">Reference proteome</keyword>
<feature type="transmembrane region" description="Helical" evidence="1">
    <location>
        <begin position="64"/>
        <end position="87"/>
    </location>
</feature>
<dbReference type="Proteomes" id="UP000191144">
    <property type="component" value="Chromosome H"/>
</dbReference>
<evidence type="ECO:0000256" key="1">
    <source>
        <dbReference type="SAM" id="Phobius"/>
    </source>
</evidence>